<dbReference type="Proteomes" id="UP000199423">
    <property type="component" value="Unassembled WGS sequence"/>
</dbReference>
<feature type="region of interest" description="Disordered" evidence="1">
    <location>
        <begin position="36"/>
        <end position="72"/>
    </location>
</feature>
<evidence type="ECO:0000256" key="2">
    <source>
        <dbReference type="SAM" id="Phobius"/>
    </source>
</evidence>
<reference evidence="4" key="1">
    <citation type="submission" date="2016-10" db="EMBL/GenBank/DDBJ databases">
        <authorList>
            <person name="Varghese N."/>
            <person name="Submissions S."/>
        </authorList>
    </citation>
    <scope>NUCLEOTIDE SEQUENCE [LARGE SCALE GENOMIC DNA]</scope>
    <source>
        <strain evidence="4">DSM 1565</strain>
    </source>
</reference>
<feature type="transmembrane region" description="Helical" evidence="2">
    <location>
        <begin position="6"/>
        <end position="28"/>
    </location>
</feature>
<dbReference type="AlphaFoldDB" id="A0A1I7NFD5"/>
<evidence type="ECO:0000313" key="3">
    <source>
        <dbReference type="EMBL" id="SFV33350.1"/>
    </source>
</evidence>
<dbReference type="STRING" id="51670.SAMN04488557_1940"/>
<keyword evidence="4" id="KW-1185">Reference proteome</keyword>
<dbReference type="EMBL" id="FPCH01000002">
    <property type="protein sequence ID" value="SFV33350.1"/>
    <property type="molecule type" value="Genomic_DNA"/>
</dbReference>
<evidence type="ECO:0000313" key="4">
    <source>
        <dbReference type="Proteomes" id="UP000199423"/>
    </source>
</evidence>
<name>A0A1I7NFD5_9HYPH</name>
<keyword evidence="2" id="KW-0472">Membrane</keyword>
<keyword evidence="2" id="KW-0812">Transmembrane</keyword>
<accession>A0A1I7NFD5</accession>
<feature type="region of interest" description="Disordered" evidence="1">
    <location>
        <begin position="138"/>
        <end position="161"/>
    </location>
</feature>
<feature type="region of interest" description="Disordered" evidence="1">
    <location>
        <begin position="77"/>
        <end position="96"/>
    </location>
</feature>
<gene>
    <name evidence="3" type="ORF">SAMN04488557_1940</name>
</gene>
<organism evidence="3 4">
    <name type="scientific">Hyphomicrobium facile</name>
    <dbReference type="NCBI Taxonomy" id="51670"/>
    <lineage>
        <taxon>Bacteria</taxon>
        <taxon>Pseudomonadati</taxon>
        <taxon>Pseudomonadota</taxon>
        <taxon>Alphaproteobacteria</taxon>
        <taxon>Hyphomicrobiales</taxon>
        <taxon>Hyphomicrobiaceae</taxon>
        <taxon>Hyphomicrobium</taxon>
    </lineage>
</organism>
<evidence type="ECO:0000256" key="1">
    <source>
        <dbReference type="SAM" id="MobiDB-lite"/>
    </source>
</evidence>
<sequence>MPPEVLALSWALLFVVASGLVFRFYFWLGRRSRDRQSSSITPNRAEDAVAPKAAAPVPVTAPPPAPRAVDVPRTASRPAVAANVPKPAPARAYASPRSSIEPIAPNVERSVGIADKPVAEALEPPKPSIRAALKPSIGATLAPTPPPTVLQKPSTAATLPPAQAEPTAQIAEVIAERVAEPAAPAIATASDPAPDLPAPAAPFVARTTLFNSKLLRAWKLGAIAQRLDVRLKESRNRKVVSGPKTSRKPPEAVSTKELKVLAQRTAPDRAPVRRIRRKAGAENILASAQAQTRIVGVPPRGYRVLAANEL</sequence>
<keyword evidence="2" id="KW-1133">Transmembrane helix</keyword>
<protein>
    <submittedName>
        <fullName evidence="3">Uncharacterized protein</fullName>
    </submittedName>
</protein>
<proteinExistence type="predicted"/>